<dbReference type="AlphaFoldDB" id="A0A231H3L2"/>
<gene>
    <name evidence="1" type="ORF">B7C42_04239</name>
</gene>
<dbReference type="Gene3D" id="3.10.180.10">
    <property type="entry name" value="2,3-Dihydroxybiphenyl 1,2-Dioxygenase, domain 1"/>
    <property type="match status" value="2"/>
</dbReference>
<organism evidence="1 2">
    <name type="scientific">Nocardia cerradoensis</name>
    <dbReference type="NCBI Taxonomy" id="85688"/>
    <lineage>
        <taxon>Bacteria</taxon>
        <taxon>Bacillati</taxon>
        <taxon>Actinomycetota</taxon>
        <taxon>Actinomycetes</taxon>
        <taxon>Mycobacteriales</taxon>
        <taxon>Nocardiaceae</taxon>
        <taxon>Nocardia</taxon>
    </lineage>
</organism>
<dbReference type="Proteomes" id="UP000215506">
    <property type="component" value="Unassembled WGS sequence"/>
</dbReference>
<evidence type="ECO:0000313" key="1">
    <source>
        <dbReference type="EMBL" id="OXR43372.1"/>
    </source>
</evidence>
<reference evidence="1 2" key="1">
    <citation type="submission" date="2017-07" db="EMBL/GenBank/DDBJ databases">
        <title>First draft Genome Sequence of Nocardia cerradoensis isolated from human infection.</title>
        <authorList>
            <person name="Carrasco G."/>
        </authorList>
    </citation>
    <scope>NUCLEOTIDE SEQUENCE [LARGE SCALE GENOMIC DNA]</scope>
    <source>
        <strain evidence="1 2">CNM20130759</strain>
    </source>
</reference>
<keyword evidence="2" id="KW-1185">Reference proteome</keyword>
<accession>A0A231H3L2</accession>
<evidence type="ECO:0000313" key="2">
    <source>
        <dbReference type="Proteomes" id="UP000215506"/>
    </source>
</evidence>
<sequence length="209" mass="21705">MNITTAQSTIASVVVETPDPAAAAAFYESAFGLGDRLRVRRSDAETTGFRGYILSLVVSQPSTVDSFIGSAVAAGATTVKPAKKSFWGYGGVVQAPDGAVWKIATSAKKDTGPASREVDDFVLLLGVDSVKATKQFYVERGLTVAKSFGGKYAEFESPAGSVKLALYGRKAAAKDAGVPAEGSGSHRIAITSPLGSFTDPDGFAWEIEA</sequence>
<dbReference type="RefSeq" id="WP_094026279.1">
    <property type="nucleotide sequence ID" value="NZ_NGAF01000009.1"/>
</dbReference>
<name>A0A231H3L2_9NOCA</name>
<dbReference type="PANTHER" id="PTHR36503">
    <property type="entry name" value="BLR2520 PROTEIN"/>
    <property type="match status" value="1"/>
</dbReference>
<protein>
    <recommendedName>
        <fullName evidence="3">Glyoxalase</fullName>
    </recommendedName>
</protein>
<dbReference type="InterPro" id="IPR029068">
    <property type="entry name" value="Glyas_Bleomycin-R_OHBP_Dase"/>
</dbReference>
<dbReference type="PANTHER" id="PTHR36503:SF1">
    <property type="entry name" value="BLR2520 PROTEIN"/>
    <property type="match status" value="1"/>
</dbReference>
<comment type="caution">
    <text evidence="1">The sequence shown here is derived from an EMBL/GenBank/DDBJ whole genome shotgun (WGS) entry which is preliminary data.</text>
</comment>
<dbReference type="EMBL" id="NGAF01000009">
    <property type="protein sequence ID" value="OXR43372.1"/>
    <property type="molecule type" value="Genomic_DNA"/>
</dbReference>
<evidence type="ECO:0008006" key="3">
    <source>
        <dbReference type="Google" id="ProtNLM"/>
    </source>
</evidence>
<dbReference type="SUPFAM" id="SSF54593">
    <property type="entry name" value="Glyoxalase/Bleomycin resistance protein/Dihydroxybiphenyl dioxygenase"/>
    <property type="match status" value="1"/>
</dbReference>
<proteinExistence type="predicted"/>